<feature type="transmembrane region" description="Helical" evidence="10">
    <location>
        <begin position="1107"/>
        <end position="1130"/>
    </location>
</feature>
<dbReference type="OMA" id="PMALLNW"/>
<dbReference type="PROSITE" id="PS00211">
    <property type="entry name" value="ABC_TRANSPORTER_1"/>
    <property type="match status" value="2"/>
</dbReference>
<keyword evidence="3" id="KW-0813">Transport</keyword>
<dbReference type="PROSITE" id="PS50929">
    <property type="entry name" value="ABC_TM1F"/>
    <property type="match status" value="2"/>
</dbReference>
<feature type="transmembrane region" description="Helical" evidence="10">
    <location>
        <begin position="1000"/>
        <end position="1019"/>
    </location>
</feature>
<feature type="domain" description="ABC transmembrane type-1" evidence="12">
    <location>
        <begin position="883"/>
        <end position="1153"/>
    </location>
</feature>
<dbReference type="Proteomes" id="UP000002669">
    <property type="component" value="Unassembled WGS sequence"/>
</dbReference>
<sequence length="1438" mass="159940">MHGTCEDNSFGPITNDCYRGWDFTLLFENAILSMIPSFLLLAAGFGRLIYLQGQIKLVLARRFQLFKAGAHLVYGMLQVALLASWSIHDTLRSWSSISAAALSLVTFAILLLLSYFEHGRNIKPSSTLLIYLFFSMIFDVTRTRTLFLIKPYSVLSVLSITSTAMKAFILGLESWEKAKYIQRPVCVPYGPEDTSSILNRGIFFWLNLLLLNGARSTLLPKDLYCLAQGMDADSLSSPFLTIWEKFNEKNQRYAIMRALTITLKWPIIMVILPRSILIGLTVCQPILLNKLLDYLAEPSSSKDKDIGYGLIGAYAFVYLGIAVSTGFYWYYHYRVLTMIRGCLVSAIGGKTLQLNTHSVEDPKAAVTLMSTDVERIIFGLRSFHEFWANAIQAGFLAFLLERQLGIAFVVPLVIAILSSVLSIWASRSSDVYQTTWTRVSQLRIGTVSNMLSSIKPLKMRGLTETLSSVIQNTRLQEITLANRFRMLLVWTTGLGYVPQFISPPLTFLLFILKAKGNGQSFDASRAFTSLSLLLILAQSLSQTLLDLPPLLASFGSSSRIDKFLSTKSRVDTRHFPTLSDELQDRTCEKPLHLNDSIVKVTNGFFGWKNNNDVLRGINIAIPRGKSTFVVGPVACGKSTLCHALLGETPKSRGKVEIFASTKDIGFCCQTPHLTNGTIQQNIIGCSVFQPSWYNTVVEACALMADINTMSNGHETMVGSDGINLSGGQKQKIAIARSLYALKPILLYDDVLSGLDPTGATHIVREVIGPTGLARQRGITVILATHATEFLPFADHVIVLNESGQVAQQGSFQSLRFQVGYIGNLAITENVPGKTVLSADQAPIKHLEPHTNNERSENSVPTRAPRDFRIYGYYFRAAGTWTSLLLLALVIFYTTLYNFPTYWLRIWVDSTNTSRLGRLDDLGYWAVYTGLQISALLLLLGVAYHTLIRFVSRAGSNLHKDILAVVVNAPLSFFGSTDIGVTINRFSQDIQLVDNELPMALLNWLLTVFLALGQVILIIISSPWVGFAFIIIVPVLYTMQNFYLRTSRQLRLLELEAKSPLYSSFLETLNGLSTLRAFGWTTQALEMNHRLLDESQKPLYLLYMIQRWLTFVLDVIVAFLAVIVVTLAVILKASGGLTGVALTQVLSLNLILTSIIIAWTALETSIGSVSRIKHFTNCTPSEHKSSEVIEPPLDWPHRGRVDINNITAYYESRPEFPALSNLNITIEEGQKIGICGRSGSGKSSLLLLLLRLLEIQDGSLAVDGLNLASLPRNIIRSRFNMISQELVFTPGTVRSNLDPNNRYSDNEVINALKKALLFDAISAQGGIDTEFQPNTLSHGQRQLFCLAGAILRKSRIVLLDEITSNVDQATDELMQKIVREEFKLCTVIAIAHRLNTIMDFDKVMVLDRGRIVESGSPRDLLTQDSIFKKMWKGGTRNDA</sequence>
<evidence type="ECO:0000313" key="13">
    <source>
        <dbReference type="EMBL" id="EFR04178.1"/>
    </source>
</evidence>
<feature type="transmembrane region" description="Helical" evidence="10">
    <location>
        <begin position="921"/>
        <end position="943"/>
    </location>
</feature>
<keyword evidence="14" id="KW-1185">Reference proteome</keyword>
<feature type="transmembrane region" description="Helical" evidence="10">
    <location>
        <begin position="307"/>
        <end position="331"/>
    </location>
</feature>
<dbReference type="GO" id="GO:0140359">
    <property type="term" value="F:ABC-type transporter activity"/>
    <property type="evidence" value="ECO:0007669"/>
    <property type="project" value="InterPro"/>
</dbReference>
<dbReference type="eggNOG" id="KOG0054">
    <property type="taxonomic scope" value="Eukaryota"/>
</dbReference>
<dbReference type="OrthoDB" id="6500128at2759"/>
<dbReference type="CDD" id="cd18579">
    <property type="entry name" value="ABC_6TM_ABCC_D1"/>
    <property type="match status" value="1"/>
</dbReference>
<feature type="transmembrane region" description="Helical" evidence="10">
    <location>
        <begin position="1025"/>
        <end position="1043"/>
    </location>
</feature>
<keyword evidence="4" id="KW-1003">Cell membrane</keyword>
<organism evidence="14">
    <name type="scientific">Arthroderma gypseum (strain ATCC MYA-4604 / CBS 118893)</name>
    <name type="common">Microsporum gypseum</name>
    <dbReference type="NCBI Taxonomy" id="535722"/>
    <lineage>
        <taxon>Eukaryota</taxon>
        <taxon>Fungi</taxon>
        <taxon>Dikarya</taxon>
        <taxon>Ascomycota</taxon>
        <taxon>Pezizomycotina</taxon>
        <taxon>Eurotiomycetes</taxon>
        <taxon>Eurotiomycetidae</taxon>
        <taxon>Onygenales</taxon>
        <taxon>Arthrodermataceae</taxon>
        <taxon>Nannizzia</taxon>
    </lineage>
</organism>
<dbReference type="Gene3D" id="1.20.1560.10">
    <property type="entry name" value="ABC transporter type 1, transmembrane domain"/>
    <property type="match status" value="2"/>
</dbReference>
<dbReference type="FunFam" id="1.20.1560.10:FF:000066">
    <property type="entry name" value="ABC multidrug transporter (Eurofung)"/>
    <property type="match status" value="1"/>
</dbReference>
<dbReference type="Pfam" id="PF00664">
    <property type="entry name" value="ABC_membrane"/>
    <property type="match status" value="1"/>
</dbReference>
<dbReference type="GO" id="GO:0016887">
    <property type="term" value="F:ATP hydrolysis activity"/>
    <property type="evidence" value="ECO:0007669"/>
    <property type="project" value="InterPro"/>
</dbReference>
<dbReference type="FunFam" id="3.40.50.300:FF:000838">
    <property type="entry name" value="ABC multidrug transporter (Eurofung)"/>
    <property type="match status" value="1"/>
</dbReference>
<feature type="transmembrane region" description="Helical" evidence="10">
    <location>
        <begin position="487"/>
        <end position="512"/>
    </location>
</feature>
<feature type="domain" description="ABC transporter" evidence="11">
    <location>
        <begin position="1200"/>
        <end position="1432"/>
    </location>
</feature>
<feature type="domain" description="ABC transporter" evidence="11">
    <location>
        <begin position="598"/>
        <end position="826"/>
    </location>
</feature>
<dbReference type="GO" id="GO:0005886">
    <property type="term" value="C:plasma membrane"/>
    <property type="evidence" value="ECO:0007669"/>
    <property type="project" value="UniProtKB-SubCell"/>
</dbReference>
<reference evidence="14" key="1">
    <citation type="journal article" date="2012" name="MBio">
        <title>Comparative genome analysis of Trichophyton rubrum and related dermatophytes reveals candidate genes involved in infection.</title>
        <authorList>
            <person name="Martinez D.A."/>
            <person name="Oliver B.G."/>
            <person name="Graeser Y."/>
            <person name="Goldberg J.M."/>
            <person name="Li W."/>
            <person name="Martinez-Rossi N.M."/>
            <person name="Monod M."/>
            <person name="Shelest E."/>
            <person name="Barton R.C."/>
            <person name="Birch E."/>
            <person name="Brakhage A.A."/>
            <person name="Chen Z."/>
            <person name="Gurr S.J."/>
            <person name="Heiman D."/>
            <person name="Heitman J."/>
            <person name="Kosti I."/>
            <person name="Rossi A."/>
            <person name="Saif S."/>
            <person name="Samalova M."/>
            <person name="Saunders C.W."/>
            <person name="Shea T."/>
            <person name="Summerbell R.C."/>
            <person name="Xu J."/>
            <person name="Young S."/>
            <person name="Zeng Q."/>
            <person name="Birren B.W."/>
            <person name="Cuomo C.A."/>
            <person name="White T.C."/>
        </authorList>
    </citation>
    <scope>NUCLEOTIDE SEQUENCE [LARGE SCALE GENOMIC DNA]</scope>
    <source>
        <strain evidence="14">ATCC MYA-4604 / CBS 118893</strain>
    </source>
</reference>
<name>E4V2B3_ARTGP</name>
<dbReference type="InterPro" id="IPR056227">
    <property type="entry name" value="TMD0_ABC"/>
</dbReference>
<dbReference type="PANTHER" id="PTHR24223">
    <property type="entry name" value="ATP-BINDING CASSETTE SUB-FAMILY C"/>
    <property type="match status" value="1"/>
</dbReference>
<comment type="subcellular location">
    <subcellularLocation>
        <location evidence="1">Cell membrane</location>
        <topology evidence="1">Multi-pass membrane protein</topology>
    </subcellularLocation>
</comment>
<comment type="similarity">
    <text evidence="2">Belongs to the ABC transporter superfamily. ABCC family. Conjugate transporter (TC 3.A.1.208) subfamily.</text>
</comment>
<keyword evidence="9 10" id="KW-0472">Membrane</keyword>
<proteinExistence type="inferred from homology"/>
<dbReference type="Gene3D" id="3.40.50.300">
    <property type="entry name" value="P-loop containing nucleotide triphosphate hydrolases"/>
    <property type="match status" value="2"/>
</dbReference>
<evidence type="ECO:0000256" key="1">
    <source>
        <dbReference type="ARBA" id="ARBA00004651"/>
    </source>
</evidence>
<keyword evidence="7" id="KW-0067">ATP-binding</keyword>
<dbReference type="InterPro" id="IPR017871">
    <property type="entry name" value="ABC_transporter-like_CS"/>
</dbReference>
<evidence type="ECO:0000256" key="4">
    <source>
        <dbReference type="ARBA" id="ARBA00022475"/>
    </source>
</evidence>
<dbReference type="STRING" id="535722.E4V2B3"/>
<feature type="domain" description="ABC transmembrane type-1" evidence="12">
    <location>
        <begin position="276"/>
        <end position="542"/>
    </location>
</feature>
<keyword evidence="8 10" id="KW-1133">Transmembrane helix</keyword>
<gene>
    <name evidence="13" type="ORF">MGYG_07185</name>
</gene>
<dbReference type="GeneID" id="10026436"/>
<dbReference type="InterPro" id="IPR044746">
    <property type="entry name" value="ABCC_6TM_D1"/>
</dbReference>
<dbReference type="EMBL" id="DS989827">
    <property type="protein sequence ID" value="EFR04178.1"/>
    <property type="molecule type" value="Genomic_DNA"/>
</dbReference>
<dbReference type="SUPFAM" id="SSF90123">
    <property type="entry name" value="ABC transporter transmembrane region"/>
    <property type="match status" value="2"/>
</dbReference>
<dbReference type="CDD" id="cd03244">
    <property type="entry name" value="ABCC_MRP_domain2"/>
    <property type="match status" value="1"/>
</dbReference>
<evidence type="ECO:0000256" key="5">
    <source>
        <dbReference type="ARBA" id="ARBA00022692"/>
    </source>
</evidence>
<dbReference type="GO" id="GO:0005524">
    <property type="term" value="F:ATP binding"/>
    <property type="evidence" value="ECO:0007669"/>
    <property type="project" value="UniProtKB-KW"/>
</dbReference>
<evidence type="ECO:0000313" key="14">
    <source>
        <dbReference type="Proteomes" id="UP000002669"/>
    </source>
</evidence>
<evidence type="ECO:0000256" key="3">
    <source>
        <dbReference type="ARBA" id="ARBA00022448"/>
    </source>
</evidence>
<dbReference type="SMART" id="SM00382">
    <property type="entry name" value="AAA"/>
    <property type="match status" value="2"/>
</dbReference>
<dbReference type="CDD" id="cd18580">
    <property type="entry name" value="ABC_6TM_ABCC_D2"/>
    <property type="match status" value="1"/>
</dbReference>
<evidence type="ECO:0000256" key="8">
    <source>
        <dbReference type="ARBA" id="ARBA00022989"/>
    </source>
</evidence>
<feature type="transmembrane region" description="Helical" evidence="10">
    <location>
        <begin position="30"/>
        <end position="50"/>
    </location>
</feature>
<evidence type="ECO:0000259" key="11">
    <source>
        <dbReference type="PROSITE" id="PS50893"/>
    </source>
</evidence>
<dbReference type="InterPro" id="IPR044726">
    <property type="entry name" value="ABCC_6TM_D2"/>
</dbReference>
<dbReference type="Pfam" id="PF24357">
    <property type="entry name" value="TMD0_ABC"/>
    <property type="match status" value="1"/>
</dbReference>
<dbReference type="VEuPathDB" id="FungiDB:MGYG_07185"/>
<evidence type="ECO:0000256" key="2">
    <source>
        <dbReference type="ARBA" id="ARBA00009726"/>
    </source>
</evidence>
<feature type="transmembrane region" description="Helical" evidence="10">
    <location>
        <begin position="71"/>
        <end position="88"/>
    </location>
</feature>
<dbReference type="InterPro" id="IPR027417">
    <property type="entry name" value="P-loop_NTPase"/>
</dbReference>
<dbReference type="InterPro" id="IPR050173">
    <property type="entry name" value="ABC_transporter_C-like"/>
</dbReference>
<dbReference type="Pfam" id="PF00005">
    <property type="entry name" value="ABC_tran"/>
    <property type="match status" value="2"/>
</dbReference>
<dbReference type="PROSITE" id="PS50893">
    <property type="entry name" value="ABC_TRANSPORTER_2"/>
    <property type="match status" value="2"/>
</dbReference>
<dbReference type="InterPro" id="IPR003439">
    <property type="entry name" value="ABC_transporter-like_ATP-bd"/>
</dbReference>
<keyword evidence="5 10" id="KW-0812">Transmembrane</keyword>
<evidence type="ECO:0000256" key="7">
    <source>
        <dbReference type="ARBA" id="ARBA00022840"/>
    </source>
</evidence>
<accession>E4V2B3</accession>
<evidence type="ECO:0000256" key="9">
    <source>
        <dbReference type="ARBA" id="ARBA00023136"/>
    </source>
</evidence>
<feature type="transmembrane region" description="Helical" evidence="10">
    <location>
        <begin position="1136"/>
        <end position="1161"/>
    </location>
</feature>
<dbReference type="HOGENOM" id="CLU_000604_27_5_1"/>
<dbReference type="FunFam" id="1.20.1560.10:FF:000055">
    <property type="entry name" value="ABC multidrug transporter (Eurofung)"/>
    <property type="match status" value="1"/>
</dbReference>
<evidence type="ECO:0000259" key="12">
    <source>
        <dbReference type="PROSITE" id="PS50929"/>
    </source>
</evidence>
<feature type="transmembrane region" description="Helical" evidence="10">
    <location>
        <begin position="404"/>
        <end position="425"/>
    </location>
</feature>
<dbReference type="InterPro" id="IPR003593">
    <property type="entry name" value="AAA+_ATPase"/>
</dbReference>
<dbReference type="InterPro" id="IPR011527">
    <property type="entry name" value="ABC1_TM_dom"/>
</dbReference>
<dbReference type="RefSeq" id="XP_003171186.1">
    <property type="nucleotide sequence ID" value="XM_003171138.1"/>
</dbReference>
<dbReference type="SUPFAM" id="SSF52540">
    <property type="entry name" value="P-loop containing nucleoside triphosphate hydrolases"/>
    <property type="match status" value="2"/>
</dbReference>
<evidence type="ECO:0000256" key="6">
    <source>
        <dbReference type="ARBA" id="ARBA00022741"/>
    </source>
</evidence>
<dbReference type="InParanoid" id="E4V2B3"/>
<evidence type="ECO:0000256" key="10">
    <source>
        <dbReference type="SAM" id="Phobius"/>
    </source>
</evidence>
<protein>
    <submittedName>
        <fullName evidence="13">Canalicular multispecific organic anion transporter 1</fullName>
    </submittedName>
</protein>
<keyword evidence="6" id="KW-0547">Nucleotide-binding</keyword>
<feature type="transmembrane region" description="Helical" evidence="10">
    <location>
        <begin position="872"/>
        <end position="893"/>
    </location>
</feature>
<feature type="transmembrane region" description="Helical" evidence="10">
    <location>
        <begin position="94"/>
        <end position="116"/>
    </location>
</feature>
<dbReference type="PANTHER" id="PTHR24223:SF345">
    <property type="entry name" value="ABC MULTIDRUG TRANSPORTER (EUROFUNG)"/>
    <property type="match status" value="1"/>
</dbReference>
<dbReference type="InterPro" id="IPR036640">
    <property type="entry name" value="ABC1_TM_sf"/>
</dbReference>
<feature type="transmembrane region" description="Helical" evidence="10">
    <location>
        <begin position="265"/>
        <end position="287"/>
    </location>
</feature>